<dbReference type="Proteomes" id="UP001501585">
    <property type="component" value="Unassembled WGS sequence"/>
</dbReference>
<keyword evidence="3" id="KW-1185">Reference proteome</keyword>
<sequence>MATQRSRRVTLPGADELFFRPSETAAPEPAPPTPTSPPTEPSTAREDRADAEPESKAPAPAEEPEAPGPRTRKTRPKRAPQPSGRQRHDEKITVYISAPELLALEQTRLTLRAEHGLTADRGRIVREAVAVLLADFEEHGESSMLVQRLLADTE</sequence>
<evidence type="ECO:0000313" key="2">
    <source>
        <dbReference type="EMBL" id="GAA1989557.1"/>
    </source>
</evidence>
<evidence type="ECO:0000256" key="1">
    <source>
        <dbReference type="SAM" id="MobiDB-lite"/>
    </source>
</evidence>
<feature type="compositionally biased region" description="Pro residues" evidence="1">
    <location>
        <begin position="28"/>
        <end position="40"/>
    </location>
</feature>
<dbReference type="EMBL" id="BAAAPC010000005">
    <property type="protein sequence ID" value="GAA1989557.1"/>
    <property type="molecule type" value="Genomic_DNA"/>
</dbReference>
<organism evidence="2 3">
    <name type="scientific">Nocardiopsis rhodophaea</name>
    <dbReference type="NCBI Taxonomy" id="280238"/>
    <lineage>
        <taxon>Bacteria</taxon>
        <taxon>Bacillati</taxon>
        <taxon>Actinomycetota</taxon>
        <taxon>Actinomycetes</taxon>
        <taxon>Streptosporangiales</taxon>
        <taxon>Nocardiopsidaceae</taxon>
        <taxon>Nocardiopsis</taxon>
    </lineage>
</organism>
<reference evidence="2 3" key="1">
    <citation type="journal article" date="2019" name="Int. J. Syst. Evol. Microbiol.">
        <title>The Global Catalogue of Microorganisms (GCM) 10K type strain sequencing project: providing services to taxonomists for standard genome sequencing and annotation.</title>
        <authorList>
            <consortium name="The Broad Institute Genomics Platform"/>
            <consortium name="The Broad Institute Genome Sequencing Center for Infectious Disease"/>
            <person name="Wu L."/>
            <person name="Ma J."/>
        </authorList>
    </citation>
    <scope>NUCLEOTIDE SEQUENCE [LARGE SCALE GENOMIC DNA]</scope>
    <source>
        <strain evidence="2 3">JCM 15313</strain>
    </source>
</reference>
<proteinExistence type="predicted"/>
<feature type="region of interest" description="Disordered" evidence="1">
    <location>
        <begin position="1"/>
        <end position="92"/>
    </location>
</feature>
<gene>
    <name evidence="2" type="ORF">GCM10009799_14080</name>
</gene>
<protein>
    <recommendedName>
        <fullName evidence="4">Cobyrinic acid a,c-diamide synthase</fullName>
    </recommendedName>
</protein>
<comment type="caution">
    <text evidence="2">The sequence shown here is derived from an EMBL/GenBank/DDBJ whole genome shotgun (WGS) entry which is preliminary data.</text>
</comment>
<evidence type="ECO:0000313" key="3">
    <source>
        <dbReference type="Proteomes" id="UP001501585"/>
    </source>
</evidence>
<name>A0ABN2SNG5_9ACTN</name>
<accession>A0ABN2SNG5</accession>
<evidence type="ECO:0008006" key="4">
    <source>
        <dbReference type="Google" id="ProtNLM"/>
    </source>
</evidence>
<dbReference type="RefSeq" id="WP_344160929.1">
    <property type="nucleotide sequence ID" value="NZ_BAAAPC010000005.1"/>
</dbReference>
<feature type="compositionally biased region" description="Basic and acidic residues" evidence="1">
    <location>
        <begin position="43"/>
        <end position="55"/>
    </location>
</feature>